<keyword evidence="1" id="KW-0472">Membrane</keyword>
<protein>
    <submittedName>
        <fullName evidence="2">PepSY-associated TM helix domain-containing protein</fullName>
    </submittedName>
</protein>
<sequence length="188" mass="21830">MKRGGIRWFKLNRALHRDIGYFCVGLTIVFAVSGIAVNHIHDWNPNYQVELKTVTLPAQPWRQLSDEQRVQQMLLVADTELPIKTSYWSSPTEFKLFLQDGSNMVLDVERHQLQLEFIQPRYLLRAFNKLHLNEGHRAWVIFSDLYAAMLLFLSLSALFMVKGKHSPWRQRSLLLIAGIALPTVFVLL</sequence>
<dbReference type="Pfam" id="PF16357">
    <property type="entry name" value="PepSY_TM_like_2"/>
    <property type="match status" value="1"/>
</dbReference>
<dbReference type="PANTHER" id="PTHR40115">
    <property type="entry name" value="INNER MEMBRANE PROTEIN WITH PEPSY TM HELIX"/>
    <property type="match status" value="1"/>
</dbReference>
<keyword evidence="1" id="KW-1133">Transmembrane helix</keyword>
<reference evidence="2 3" key="1">
    <citation type="submission" date="2021-03" db="EMBL/GenBank/DDBJ databases">
        <title>Novel species identification of genus Shewanella.</title>
        <authorList>
            <person name="Liu G."/>
            <person name="Zhang Q."/>
        </authorList>
    </citation>
    <scope>NUCLEOTIDE SEQUENCE [LARGE SCALE GENOMIC DNA]</scope>
    <source>
        <strain evidence="2 3">FJAT-51800</strain>
    </source>
</reference>
<keyword evidence="1" id="KW-0812">Transmembrane</keyword>
<feature type="transmembrane region" description="Helical" evidence="1">
    <location>
        <begin position="138"/>
        <end position="160"/>
    </location>
</feature>
<dbReference type="PANTHER" id="PTHR40115:SF1">
    <property type="entry name" value="INNER MEMBRANE PROTEIN WITH PEPSY TM HELIX"/>
    <property type="match status" value="1"/>
</dbReference>
<proteinExistence type="predicted"/>
<evidence type="ECO:0000313" key="2">
    <source>
        <dbReference type="EMBL" id="QSX35548.1"/>
    </source>
</evidence>
<evidence type="ECO:0000313" key="3">
    <source>
        <dbReference type="Proteomes" id="UP000662770"/>
    </source>
</evidence>
<gene>
    <name evidence="2" type="ORF">JYB87_15840</name>
</gene>
<organism evidence="2 3">
    <name type="scientific">Shewanella avicenniae</name>
    <dbReference type="NCBI Taxonomy" id="2814294"/>
    <lineage>
        <taxon>Bacteria</taxon>
        <taxon>Pseudomonadati</taxon>
        <taxon>Pseudomonadota</taxon>
        <taxon>Gammaproteobacteria</taxon>
        <taxon>Alteromonadales</taxon>
        <taxon>Shewanellaceae</taxon>
        <taxon>Shewanella</taxon>
    </lineage>
</organism>
<dbReference type="InterPro" id="IPR032307">
    <property type="entry name" value="PepSY_TM-like_2"/>
</dbReference>
<name>A0ABX7QXJ8_9GAMM</name>
<dbReference type="Proteomes" id="UP000662770">
    <property type="component" value="Chromosome"/>
</dbReference>
<keyword evidence="3" id="KW-1185">Reference proteome</keyword>
<accession>A0ABX7QXJ8</accession>
<feature type="transmembrane region" description="Helical" evidence="1">
    <location>
        <begin position="21"/>
        <end position="41"/>
    </location>
</feature>
<evidence type="ECO:0000256" key="1">
    <source>
        <dbReference type="SAM" id="Phobius"/>
    </source>
</evidence>
<dbReference type="EMBL" id="CP071503">
    <property type="protein sequence ID" value="QSX35548.1"/>
    <property type="molecule type" value="Genomic_DNA"/>
</dbReference>